<comment type="catalytic activity">
    <reaction evidence="14 16">
        <text>2 Fe(III)-[cytochrome b5] + NADH = 2 Fe(II)-[cytochrome b5] + NAD(+) + H(+)</text>
        <dbReference type="Rhea" id="RHEA:46680"/>
        <dbReference type="Rhea" id="RHEA-COMP:10438"/>
        <dbReference type="Rhea" id="RHEA-COMP:10439"/>
        <dbReference type="ChEBI" id="CHEBI:15378"/>
        <dbReference type="ChEBI" id="CHEBI:29033"/>
        <dbReference type="ChEBI" id="CHEBI:29034"/>
        <dbReference type="ChEBI" id="CHEBI:57540"/>
        <dbReference type="ChEBI" id="CHEBI:57945"/>
        <dbReference type="EC" id="1.6.2.2"/>
    </reaction>
</comment>
<evidence type="ECO:0000313" key="20">
    <source>
        <dbReference type="Proteomes" id="UP001271007"/>
    </source>
</evidence>
<keyword evidence="5" id="KW-0812">Transmembrane</keyword>
<feature type="binding site" evidence="15">
    <location>
        <position position="161"/>
    </location>
    <ligand>
        <name>FAD</name>
        <dbReference type="ChEBI" id="CHEBI:57692"/>
    </ligand>
</feature>
<keyword evidence="4 15" id="KW-0285">Flavoprotein</keyword>
<evidence type="ECO:0000256" key="12">
    <source>
        <dbReference type="ARBA" id="ARBA00023136"/>
    </source>
</evidence>
<comment type="function">
    <text evidence="13">May mediate the reduction of outer membrane cytochrome b5.</text>
</comment>
<feature type="binding site" evidence="15">
    <location>
        <position position="142"/>
    </location>
    <ligand>
        <name>FAD</name>
        <dbReference type="ChEBI" id="CHEBI:57692"/>
    </ligand>
</feature>
<evidence type="ECO:0000256" key="8">
    <source>
        <dbReference type="ARBA" id="ARBA00022989"/>
    </source>
</evidence>
<evidence type="ECO:0000256" key="9">
    <source>
        <dbReference type="ARBA" id="ARBA00023002"/>
    </source>
</evidence>
<accession>A0AAJ0DJF8</accession>
<evidence type="ECO:0000256" key="11">
    <source>
        <dbReference type="ARBA" id="ARBA00023128"/>
    </source>
</evidence>
<gene>
    <name evidence="19" type="primary">MCR1</name>
    <name evidence="19" type="ORF">LTR09_003686</name>
</gene>
<evidence type="ECO:0000256" key="14">
    <source>
        <dbReference type="ARBA" id="ARBA00047682"/>
    </source>
</evidence>
<evidence type="ECO:0000256" key="7">
    <source>
        <dbReference type="ARBA" id="ARBA00022827"/>
    </source>
</evidence>
<dbReference type="PRINTS" id="PR00406">
    <property type="entry name" value="CYTB5RDTASE"/>
</dbReference>
<keyword evidence="10 16" id="KW-0520">NAD</keyword>
<feature type="binding site" evidence="15">
    <location>
        <position position="168"/>
    </location>
    <ligand>
        <name>FAD</name>
        <dbReference type="ChEBI" id="CHEBI:57692"/>
    </ligand>
</feature>
<feature type="binding site" evidence="15">
    <location>
        <position position="210"/>
    </location>
    <ligand>
        <name>FAD</name>
        <dbReference type="ChEBI" id="CHEBI:57692"/>
    </ligand>
</feature>
<keyword evidence="20" id="KW-1185">Reference proteome</keyword>
<evidence type="ECO:0000256" key="15">
    <source>
        <dbReference type="PIRSR" id="PIRSR601834-1"/>
    </source>
</evidence>
<evidence type="ECO:0000256" key="4">
    <source>
        <dbReference type="ARBA" id="ARBA00022630"/>
    </source>
</evidence>
<evidence type="ECO:0000256" key="1">
    <source>
        <dbReference type="ARBA" id="ARBA00001974"/>
    </source>
</evidence>
<evidence type="ECO:0000256" key="13">
    <source>
        <dbReference type="ARBA" id="ARBA00037464"/>
    </source>
</evidence>
<sequence>MFATRAFRPATQLSRHARRWASESTQPAGGSNALMYGGAGAGVLGLGAWYLNSGAQKAESKAPASKDEEKNVPAKADAPLKVFKGGDQGFVPLVLDKVEELNKNTKRFRFKFDEDDAVSGLTIASALITKFKGPNDEKPTIRPYTPVSDEDTPGYLDFIVKRYPNGPMSEHIHDMSPGDKLEMKGPIPKYPWQANKHNHIALIAGGTGITPMWQLARAIAKNPEDKTKVTLIFANVTKEDILLKKELDQLESDKPDQFRAFYVLDNPPEGWKQGKGHVTKDLLKEIIPGPKEENIKVFVCGPPGMYKAISGAKKSPAEQGELTGYLSELGYDQSQVYKF</sequence>
<dbReference type="InterPro" id="IPR017938">
    <property type="entry name" value="Riboflavin_synthase-like_b-brl"/>
</dbReference>
<feature type="binding site" evidence="15">
    <location>
        <position position="159"/>
    </location>
    <ligand>
        <name>FAD</name>
        <dbReference type="ChEBI" id="CHEBI:57692"/>
    </ligand>
</feature>
<comment type="subcellular location">
    <subcellularLocation>
        <location evidence="2">Mitochondrion outer membrane</location>
        <topology evidence="2">Single-pass membrane protein</topology>
    </subcellularLocation>
</comment>
<dbReference type="Proteomes" id="UP001271007">
    <property type="component" value="Unassembled WGS sequence"/>
</dbReference>
<dbReference type="InterPro" id="IPR017927">
    <property type="entry name" value="FAD-bd_FR_type"/>
</dbReference>
<evidence type="ECO:0000256" key="5">
    <source>
        <dbReference type="ARBA" id="ARBA00022692"/>
    </source>
</evidence>
<evidence type="ECO:0000313" key="19">
    <source>
        <dbReference type="EMBL" id="KAK3055133.1"/>
    </source>
</evidence>
<dbReference type="PANTHER" id="PTHR19370:SF171">
    <property type="entry name" value="NADH-CYTOCHROME B5 REDUCTASE 2"/>
    <property type="match status" value="1"/>
</dbReference>
<dbReference type="EC" id="1.6.2.2" evidence="16"/>
<feature type="binding site" evidence="15">
    <location>
        <position position="144"/>
    </location>
    <ligand>
        <name>FAD</name>
        <dbReference type="ChEBI" id="CHEBI:57692"/>
    </ligand>
</feature>
<dbReference type="Gene3D" id="3.40.50.80">
    <property type="entry name" value="Nucleotide-binding domain of ferredoxin-NADP reductase (FNR) module"/>
    <property type="match status" value="1"/>
</dbReference>
<comment type="cofactor">
    <cofactor evidence="1 15 16">
        <name>FAD</name>
        <dbReference type="ChEBI" id="CHEBI:57692"/>
    </cofactor>
</comment>
<feature type="region of interest" description="Disordered" evidence="17">
    <location>
        <begin position="1"/>
        <end position="31"/>
    </location>
</feature>
<dbReference type="Pfam" id="PF00175">
    <property type="entry name" value="NAD_binding_1"/>
    <property type="match status" value="1"/>
</dbReference>
<protein>
    <recommendedName>
        <fullName evidence="16">NADH-cytochrome b5 reductase</fullName>
        <ecNumber evidence="16">1.6.2.2</ecNumber>
    </recommendedName>
</protein>
<feature type="binding site" evidence="15">
    <location>
        <position position="169"/>
    </location>
    <ligand>
        <name>FAD</name>
        <dbReference type="ChEBI" id="CHEBI:57692"/>
    </ligand>
</feature>
<dbReference type="InterPro" id="IPR001834">
    <property type="entry name" value="CBR-like"/>
</dbReference>
<name>A0AAJ0DJF8_9PEZI</name>
<dbReference type="SUPFAM" id="SSF52343">
    <property type="entry name" value="Ferredoxin reductase-like, C-terminal NADP-linked domain"/>
    <property type="match status" value="1"/>
</dbReference>
<dbReference type="InterPro" id="IPR001709">
    <property type="entry name" value="Flavoprot_Pyr_Nucl_cyt_Rdtase"/>
</dbReference>
<keyword evidence="12" id="KW-0472">Membrane</keyword>
<dbReference type="InterPro" id="IPR008333">
    <property type="entry name" value="Cbr1-like_FAD-bd_dom"/>
</dbReference>
<keyword evidence="9 16" id="KW-0560">Oxidoreductase</keyword>
<proteinExistence type="inferred from homology"/>
<dbReference type="InterPro" id="IPR001433">
    <property type="entry name" value="OxRdtase_FAD/NAD-bd"/>
</dbReference>
<comment type="caution">
    <text evidence="19">The sequence shown here is derived from an EMBL/GenBank/DDBJ whole genome shotgun (WGS) entry which is preliminary data.</text>
</comment>
<evidence type="ECO:0000256" key="16">
    <source>
        <dbReference type="RuleBase" id="RU361226"/>
    </source>
</evidence>
<feature type="domain" description="FAD-binding FR-type" evidence="18">
    <location>
        <begin position="88"/>
        <end position="193"/>
    </location>
</feature>
<evidence type="ECO:0000256" key="17">
    <source>
        <dbReference type="SAM" id="MobiDB-lite"/>
    </source>
</evidence>
<dbReference type="FunFam" id="2.40.30.10:FF:000069">
    <property type="entry name" value="NADH-cytochrome b5 reductase"/>
    <property type="match status" value="1"/>
</dbReference>
<dbReference type="PANTHER" id="PTHR19370">
    <property type="entry name" value="NADH-CYTOCHROME B5 REDUCTASE"/>
    <property type="match status" value="1"/>
</dbReference>
<dbReference type="InterPro" id="IPR039261">
    <property type="entry name" value="FNR_nucleotide-bd"/>
</dbReference>
<keyword evidence="6" id="KW-1000">Mitochondrion outer membrane</keyword>
<keyword evidence="8" id="KW-1133">Transmembrane helix</keyword>
<dbReference type="PRINTS" id="PR00371">
    <property type="entry name" value="FPNCR"/>
</dbReference>
<dbReference type="GO" id="GO:0090524">
    <property type="term" value="F:cytochrome-b5 reductase activity, acting on NADH"/>
    <property type="evidence" value="ECO:0007669"/>
    <property type="project" value="UniProtKB-EC"/>
</dbReference>
<evidence type="ECO:0000256" key="10">
    <source>
        <dbReference type="ARBA" id="ARBA00023027"/>
    </source>
</evidence>
<comment type="similarity">
    <text evidence="3 16">Belongs to the flavoprotein pyridine nucleotide cytochrome reductase family.</text>
</comment>
<dbReference type="AlphaFoldDB" id="A0AAJ0DJF8"/>
<dbReference type="GO" id="GO:0006696">
    <property type="term" value="P:ergosterol biosynthetic process"/>
    <property type="evidence" value="ECO:0007669"/>
    <property type="project" value="TreeGrafter"/>
</dbReference>
<dbReference type="PROSITE" id="PS51384">
    <property type="entry name" value="FAD_FR"/>
    <property type="match status" value="1"/>
</dbReference>
<dbReference type="SUPFAM" id="SSF63380">
    <property type="entry name" value="Riboflavin synthase domain-like"/>
    <property type="match status" value="1"/>
</dbReference>
<evidence type="ECO:0000256" key="2">
    <source>
        <dbReference type="ARBA" id="ARBA00004572"/>
    </source>
</evidence>
<evidence type="ECO:0000259" key="18">
    <source>
        <dbReference type="PROSITE" id="PS51384"/>
    </source>
</evidence>
<feature type="binding site" evidence="15">
    <location>
        <position position="143"/>
    </location>
    <ligand>
        <name>FAD</name>
        <dbReference type="ChEBI" id="CHEBI:57692"/>
    </ligand>
</feature>
<keyword evidence="7 15" id="KW-0274">FAD</keyword>
<dbReference type="Gene3D" id="2.40.30.10">
    <property type="entry name" value="Translation factors"/>
    <property type="match status" value="1"/>
</dbReference>
<dbReference type="FunFam" id="3.40.50.80:FF:000009">
    <property type="entry name" value="NADH-cytochrome b5 reductase"/>
    <property type="match status" value="1"/>
</dbReference>
<dbReference type="CDD" id="cd06183">
    <property type="entry name" value="cyt_b5_reduct_like"/>
    <property type="match status" value="1"/>
</dbReference>
<dbReference type="EMBL" id="JAWDJX010000009">
    <property type="protein sequence ID" value="KAK3055133.1"/>
    <property type="molecule type" value="Genomic_DNA"/>
</dbReference>
<evidence type="ECO:0000256" key="6">
    <source>
        <dbReference type="ARBA" id="ARBA00022787"/>
    </source>
</evidence>
<evidence type="ECO:0000256" key="3">
    <source>
        <dbReference type="ARBA" id="ARBA00006105"/>
    </source>
</evidence>
<organism evidence="19 20">
    <name type="scientific">Extremus antarcticus</name>
    <dbReference type="NCBI Taxonomy" id="702011"/>
    <lineage>
        <taxon>Eukaryota</taxon>
        <taxon>Fungi</taxon>
        <taxon>Dikarya</taxon>
        <taxon>Ascomycota</taxon>
        <taxon>Pezizomycotina</taxon>
        <taxon>Dothideomycetes</taxon>
        <taxon>Dothideomycetidae</taxon>
        <taxon>Mycosphaerellales</taxon>
        <taxon>Extremaceae</taxon>
        <taxon>Extremus</taxon>
    </lineage>
</organism>
<reference evidence="19" key="1">
    <citation type="submission" date="2023-04" db="EMBL/GenBank/DDBJ databases">
        <title>Black Yeasts Isolated from many extreme environments.</title>
        <authorList>
            <person name="Coleine C."/>
            <person name="Stajich J.E."/>
            <person name="Selbmann L."/>
        </authorList>
    </citation>
    <scope>NUCLEOTIDE SEQUENCE</scope>
    <source>
        <strain evidence="19">CCFEE 5312</strain>
    </source>
</reference>
<keyword evidence="11" id="KW-0496">Mitochondrion</keyword>
<dbReference type="GO" id="GO:0005741">
    <property type="term" value="C:mitochondrial outer membrane"/>
    <property type="evidence" value="ECO:0007669"/>
    <property type="project" value="UniProtKB-SubCell"/>
</dbReference>
<dbReference type="Pfam" id="PF00970">
    <property type="entry name" value="FAD_binding_6"/>
    <property type="match status" value="1"/>
</dbReference>